<evidence type="ECO:0000256" key="1">
    <source>
        <dbReference type="SAM" id="Phobius"/>
    </source>
</evidence>
<dbReference type="Gene3D" id="3.40.1080.10">
    <property type="entry name" value="Glutaconate Coenzyme A-transferase"/>
    <property type="match status" value="1"/>
</dbReference>
<gene>
    <name evidence="2" type="primary">catI</name>
    <name evidence="2" type="ORF">PAECIP111891_04671</name>
</gene>
<keyword evidence="1" id="KW-0472">Membrane</keyword>
<keyword evidence="3" id="KW-1185">Reference proteome</keyword>
<name>A0ABM9CPF0_9BACL</name>
<proteinExistence type="predicted"/>
<organism evidence="2 3">
    <name type="scientific">Paenibacillus allorhizoplanae</name>
    <dbReference type="NCBI Taxonomy" id="2905648"/>
    <lineage>
        <taxon>Bacteria</taxon>
        <taxon>Bacillati</taxon>
        <taxon>Bacillota</taxon>
        <taxon>Bacilli</taxon>
        <taxon>Bacillales</taxon>
        <taxon>Paenibacillaceae</taxon>
        <taxon>Paenibacillus</taxon>
    </lineage>
</organism>
<dbReference type="Proteomes" id="UP000838821">
    <property type="component" value="Unassembled WGS sequence"/>
</dbReference>
<dbReference type="Pfam" id="PF01144">
    <property type="entry name" value="CoA_trans"/>
    <property type="match status" value="1"/>
</dbReference>
<evidence type="ECO:0000313" key="2">
    <source>
        <dbReference type="EMBL" id="CAH1217970.1"/>
    </source>
</evidence>
<dbReference type="PANTHER" id="PTHR13707:SF57">
    <property type="entry name" value="SUCCINYL-COA:3-KETOACID COENZYME A TRANSFERASE SUBUNIT B-RELATED"/>
    <property type="match status" value="1"/>
</dbReference>
<dbReference type="EC" id="2.8.3.6" evidence="2"/>
<dbReference type="GO" id="GO:0047569">
    <property type="term" value="F:3-oxoadipate CoA-transferase activity"/>
    <property type="evidence" value="ECO:0007669"/>
    <property type="project" value="UniProtKB-EC"/>
</dbReference>
<dbReference type="EMBL" id="CAKMMW010000016">
    <property type="protein sequence ID" value="CAH1217970.1"/>
    <property type="molecule type" value="Genomic_DNA"/>
</dbReference>
<dbReference type="SMART" id="SM00882">
    <property type="entry name" value="CoA_trans"/>
    <property type="match status" value="1"/>
</dbReference>
<dbReference type="InterPro" id="IPR004165">
    <property type="entry name" value="CoA_trans_fam_I"/>
</dbReference>
<dbReference type="InterPro" id="IPR037171">
    <property type="entry name" value="NagB/RpiA_transferase-like"/>
</dbReference>
<sequence>MCSKSPVEFNIPCRICFLDYFVIKSGLEGVGDVPSTIISIQEAVAQIPDGTKLAISGNMEMSPMALIREIIRAKRRELYLVCAGAAAVNADLLIGAGVVSTVEFSQISMGEYGFGLNFRRKFEQGAIEGFEHACPTLSAAIGAGASGIPFTPVRGLLGTDYMQIRPDFHEIKNPYNAEERIAIVPAIRPDVAIFHGYKADTLGNVIAHPAQNNRLLAQASMKSFASVEEIVSPEELLSEANHGVAFIPSLFLSGVIHAPGGAVPTACSGYYEVDDDEISIYMEASRSDVSFEEYVKSLINT</sequence>
<comment type="caution">
    <text evidence="2">The sequence shown here is derived from an EMBL/GenBank/DDBJ whole genome shotgun (WGS) entry which is preliminary data.</text>
</comment>
<dbReference type="PANTHER" id="PTHR13707">
    <property type="entry name" value="KETOACID-COENZYME A TRANSFERASE"/>
    <property type="match status" value="1"/>
</dbReference>
<protein>
    <submittedName>
        <fullName evidence="2">3-oxoadipate CoA-transferase subunit A</fullName>
        <ecNumber evidence="2">2.8.3.6</ecNumber>
    </submittedName>
</protein>
<dbReference type="Gene3D" id="3.30.30.40">
    <property type="match status" value="1"/>
</dbReference>
<reference evidence="2" key="1">
    <citation type="submission" date="2022-01" db="EMBL/GenBank/DDBJ databases">
        <authorList>
            <person name="Criscuolo A."/>
        </authorList>
    </citation>
    <scope>NUCLEOTIDE SEQUENCE</scope>
    <source>
        <strain evidence="2">CIP111891</strain>
    </source>
</reference>
<dbReference type="SUPFAM" id="SSF100950">
    <property type="entry name" value="NagB/RpiA/CoA transferase-like"/>
    <property type="match status" value="1"/>
</dbReference>
<keyword evidence="2" id="KW-0808">Transferase</keyword>
<keyword evidence="1" id="KW-0812">Transmembrane</keyword>
<accession>A0ABM9CPF0</accession>
<keyword evidence="1" id="KW-1133">Transmembrane helix</keyword>
<evidence type="ECO:0000313" key="3">
    <source>
        <dbReference type="Proteomes" id="UP000838821"/>
    </source>
</evidence>
<feature type="transmembrane region" description="Helical" evidence="1">
    <location>
        <begin position="78"/>
        <end position="99"/>
    </location>
</feature>